<comment type="caution">
    <text evidence="4">The sequence shown here is derived from an EMBL/GenBank/DDBJ whole genome shotgun (WGS) entry which is preliminary data.</text>
</comment>
<evidence type="ECO:0000259" key="3">
    <source>
        <dbReference type="Pfam" id="PF24883"/>
    </source>
</evidence>
<dbReference type="InterPro" id="IPR056884">
    <property type="entry name" value="NPHP3-like_N"/>
</dbReference>
<keyword evidence="1" id="KW-0677">Repeat</keyword>
<evidence type="ECO:0000256" key="1">
    <source>
        <dbReference type="ARBA" id="ARBA00022737"/>
    </source>
</evidence>
<accession>A0A9W9UYF8</accession>
<keyword evidence="5" id="KW-1185">Reference proteome</keyword>
<name>A0A9W9UYF8_PENBR</name>
<feature type="domain" description="Fungal STAND N-terminal Goodbye" evidence="2">
    <location>
        <begin position="14"/>
        <end position="133"/>
    </location>
</feature>
<dbReference type="PANTHER" id="PTHR10039">
    <property type="entry name" value="AMELOGENIN"/>
    <property type="match status" value="1"/>
</dbReference>
<dbReference type="AlphaFoldDB" id="A0A9W9UYF8"/>
<dbReference type="Proteomes" id="UP001148299">
    <property type="component" value="Unassembled WGS sequence"/>
</dbReference>
<dbReference type="Pfam" id="PF17109">
    <property type="entry name" value="Goodbye"/>
    <property type="match status" value="1"/>
</dbReference>
<sequence length="296" mass="33729">MADSQQTSDLDEIWQAALTQYKEATNADLGSLTVAESVDDILLEINESDKYFEKNCHDGSKLDTFRTLVSESLQSIQTITEDVSGALSEGFLPRTTILTAVRYMMTTAKHGSADYNKLTEFFNDLLHHLKYFKFLLEKPAPGLEIKNALVEVLSSVLQLCAFFVKRTKASRMSRAWRSLAGEDKELTEAYDHFHEMVDNVWSRLRLFTAASLRDIQEDLRKSEFRNALDDLSTLDFNATQREKMAKHQSGTCQWFIDHEVFEQWFSAEEASTLWCYGDPGCGKTILTFPLPFGVID</sequence>
<protein>
    <recommendedName>
        <fullName evidence="6">Fungal STAND N-terminal Goodbye domain-containing protein</fullName>
    </recommendedName>
</protein>
<feature type="domain" description="Nephrocystin 3-like N-terminal" evidence="3">
    <location>
        <begin position="250"/>
        <end position="287"/>
    </location>
</feature>
<gene>
    <name evidence="4" type="ORF">N7541_002926</name>
</gene>
<reference evidence="4" key="1">
    <citation type="submission" date="2022-12" db="EMBL/GenBank/DDBJ databases">
        <authorList>
            <person name="Petersen C."/>
        </authorList>
    </citation>
    <scope>NUCLEOTIDE SEQUENCE</scope>
    <source>
        <strain evidence="4">IBT 35675</strain>
    </source>
</reference>
<reference evidence="4" key="2">
    <citation type="journal article" date="2023" name="IMA Fungus">
        <title>Comparative genomic study of the Penicillium genus elucidates a diverse pangenome and 15 lateral gene transfer events.</title>
        <authorList>
            <person name="Petersen C."/>
            <person name="Sorensen T."/>
            <person name="Nielsen M.R."/>
            <person name="Sondergaard T.E."/>
            <person name="Sorensen J.L."/>
            <person name="Fitzpatrick D.A."/>
            <person name="Frisvad J.C."/>
            <person name="Nielsen K.L."/>
        </authorList>
    </citation>
    <scope>NUCLEOTIDE SEQUENCE</scope>
    <source>
        <strain evidence="4">IBT 35675</strain>
    </source>
</reference>
<dbReference type="EMBL" id="JAPZBR010000002">
    <property type="protein sequence ID" value="KAJ5362082.1"/>
    <property type="molecule type" value="Genomic_DNA"/>
</dbReference>
<dbReference type="PANTHER" id="PTHR10039:SF15">
    <property type="entry name" value="NACHT DOMAIN-CONTAINING PROTEIN"/>
    <property type="match status" value="1"/>
</dbReference>
<proteinExistence type="predicted"/>
<dbReference type="InterPro" id="IPR031350">
    <property type="entry name" value="Goodbye_dom"/>
</dbReference>
<evidence type="ECO:0008006" key="6">
    <source>
        <dbReference type="Google" id="ProtNLM"/>
    </source>
</evidence>
<evidence type="ECO:0000259" key="2">
    <source>
        <dbReference type="Pfam" id="PF17109"/>
    </source>
</evidence>
<evidence type="ECO:0000313" key="5">
    <source>
        <dbReference type="Proteomes" id="UP001148299"/>
    </source>
</evidence>
<dbReference type="Pfam" id="PF24883">
    <property type="entry name" value="NPHP3_N"/>
    <property type="match status" value="1"/>
</dbReference>
<organism evidence="4 5">
    <name type="scientific">Penicillium brevicompactum</name>
    <dbReference type="NCBI Taxonomy" id="5074"/>
    <lineage>
        <taxon>Eukaryota</taxon>
        <taxon>Fungi</taxon>
        <taxon>Dikarya</taxon>
        <taxon>Ascomycota</taxon>
        <taxon>Pezizomycotina</taxon>
        <taxon>Eurotiomycetes</taxon>
        <taxon>Eurotiomycetidae</taxon>
        <taxon>Eurotiales</taxon>
        <taxon>Aspergillaceae</taxon>
        <taxon>Penicillium</taxon>
    </lineage>
</organism>
<evidence type="ECO:0000313" key="4">
    <source>
        <dbReference type="EMBL" id="KAJ5362082.1"/>
    </source>
</evidence>